<dbReference type="AlphaFoldDB" id="A0A4R4VC38"/>
<name>A0A4R4VC38_9PSEU</name>
<dbReference type="Pfam" id="PF17765">
    <property type="entry name" value="MLTR_LBD"/>
    <property type="match status" value="1"/>
</dbReference>
<gene>
    <name evidence="2" type="ORF">E1181_29495</name>
</gene>
<sequence length="63" mass="6550">RVDHPQVGELVLNRERLGVEGSPGQALVIFHPDPGTDSAEKLALLAAASVTGRSGQDASERAC</sequence>
<dbReference type="EMBL" id="SMKS01000097">
    <property type="protein sequence ID" value="TDC99473.1"/>
    <property type="molecule type" value="Genomic_DNA"/>
</dbReference>
<evidence type="ECO:0000259" key="1">
    <source>
        <dbReference type="Pfam" id="PF17765"/>
    </source>
</evidence>
<protein>
    <submittedName>
        <fullName evidence="2">Transcriptional regulator</fullName>
    </submittedName>
</protein>
<organism evidence="2 3">
    <name type="scientific">Saccharopolyspora terrae</name>
    <dbReference type="NCBI Taxonomy" id="2530384"/>
    <lineage>
        <taxon>Bacteria</taxon>
        <taxon>Bacillati</taxon>
        <taxon>Actinomycetota</taxon>
        <taxon>Actinomycetes</taxon>
        <taxon>Pseudonocardiales</taxon>
        <taxon>Pseudonocardiaceae</taxon>
        <taxon>Saccharopolyspora</taxon>
    </lineage>
</organism>
<evidence type="ECO:0000313" key="2">
    <source>
        <dbReference type="EMBL" id="TDC99473.1"/>
    </source>
</evidence>
<feature type="non-terminal residue" evidence="2">
    <location>
        <position position="1"/>
    </location>
</feature>
<evidence type="ECO:0000313" key="3">
    <source>
        <dbReference type="Proteomes" id="UP000295674"/>
    </source>
</evidence>
<dbReference type="Gene3D" id="3.30.450.180">
    <property type="match status" value="1"/>
</dbReference>
<feature type="domain" description="MmyB-like transcription regulator ligand binding" evidence="1">
    <location>
        <begin position="1"/>
        <end position="45"/>
    </location>
</feature>
<accession>A0A4R4VC38</accession>
<keyword evidence="3" id="KW-1185">Reference proteome</keyword>
<reference evidence="2 3" key="1">
    <citation type="submission" date="2019-03" db="EMBL/GenBank/DDBJ databases">
        <title>Draft genome sequences of novel Actinobacteria.</title>
        <authorList>
            <person name="Sahin N."/>
            <person name="Ay H."/>
            <person name="Saygin H."/>
        </authorList>
    </citation>
    <scope>NUCLEOTIDE SEQUENCE [LARGE SCALE GENOMIC DNA]</scope>
    <source>
        <strain evidence="2 3">16K309</strain>
    </source>
</reference>
<comment type="caution">
    <text evidence="2">The sequence shown here is derived from an EMBL/GenBank/DDBJ whole genome shotgun (WGS) entry which is preliminary data.</text>
</comment>
<dbReference type="InterPro" id="IPR041413">
    <property type="entry name" value="MLTR_LBD"/>
</dbReference>
<dbReference type="Proteomes" id="UP000295674">
    <property type="component" value="Unassembled WGS sequence"/>
</dbReference>
<proteinExistence type="predicted"/>